<name>A0A508WSL8_9HYPH</name>
<gene>
    <name evidence="1" type="ORF">EMEDMD4_1250005</name>
</gene>
<evidence type="ECO:0000313" key="1">
    <source>
        <dbReference type="EMBL" id="VTZ59787.1"/>
    </source>
</evidence>
<sequence>MLRLSTTGPIRLKLLLALSQARISQGQQSCEVACMRFPFRTCRAWLGRNSAHPNGSPLIRR</sequence>
<accession>A0A508WSL8</accession>
<organism evidence="1">
    <name type="scientific">Sinorhizobium medicae</name>
    <dbReference type="NCBI Taxonomy" id="110321"/>
    <lineage>
        <taxon>Bacteria</taxon>
        <taxon>Pseudomonadati</taxon>
        <taxon>Pseudomonadota</taxon>
        <taxon>Alphaproteobacteria</taxon>
        <taxon>Hyphomicrobiales</taxon>
        <taxon>Rhizobiaceae</taxon>
        <taxon>Sinorhizobium/Ensifer group</taxon>
        <taxon>Sinorhizobium</taxon>
    </lineage>
</organism>
<dbReference type="Proteomes" id="UP000507954">
    <property type="component" value="Unassembled WGS sequence"/>
</dbReference>
<dbReference type="EMBL" id="CABFNB010000030">
    <property type="protein sequence ID" value="VTZ59787.1"/>
    <property type="molecule type" value="Genomic_DNA"/>
</dbReference>
<proteinExistence type="predicted"/>
<protein>
    <submittedName>
        <fullName evidence="1">Uncharacterized protein</fullName>
    </submittedName>
</protein>
<reference evidence="1" key="1">
    <citation type="submission" date="2019-06" db="EMBL/GenBank/DDBJ databases">
        <authorList>
            <person name="Le Quere A."/>
            <person name="Colella S."/>
        </authorList>
    </citation>
    <scope>NUCLEOTIDE SEQUENCE</scope>
    <source>
        <strain evidence="1">EmedicaeMD41</strain>
    </source>
</reference>
<dbReference type="AlphaFoldDB" id="A0A508WSL8"/>